<dbReference type="RefSeq" id="WP_009349905.1">
    <property type="nucleotide sequence ID" value="NZ_GL638136.1"/>
</dbReference>
<dbReference type="InterPro" id="IPR036782">
    <property type="entry name" value="NE0471-like_N"/>
</dbReference>
<comment type="caution">
    <text evidence="1">The sequence shown here is derived from an EMBL/GenBank/DDBJ whole genome shotgun (WGS) entry which is preliminary data.</text>
</comment>
<name>E7N2M6_9FIRM</name>
<dbReference type="SUPFAM" id="SSF143880">
    <property type="entry name" value="NE0471 N-terminal domain-like"/>
    <property type="match status" value="1"/>
</dbReference>
<dbReference type="Pfam" id="PF10387">
    <property type="entry name" value="DUF2442"/>
    <property type="match status" value="1"/>
</dbReference>
<organism evidence="1 2">
    <name type="scientific">Selenomonas artemidis F0399</name>
    <dbReference type="NCBI Taxonomy" id="749551"/>
    <lineage>
        <taxon>Bacteria</taxon>
        <taxon>Bacillati</taxon>
        <taxon>Bacillota</taxon>
        <taxon>Negativicutes</taxon>
        <taxon>Selenomonadales</taxon>
        <taxon>Selenomonadaceae</taxon>
        <taxon>Selenomonas</taxon>
    </lineage>
</organism>
<reference evidence="1 2" key="1">
    <citation type="submission" date="2010-08" db="EMBL/GenBank/DDBJ databases">
        <authorList>
            <person name="Weinstock G."/>
            <person name="Sodergren E."/>
            <person name="Clifton S."/>
            <person name="Fulton L."/>
            <person name="Fulton B."/>
            <person name="Courtney L."/>
            <person name="Fronick C."/>
            <person name="Harrison M."/>
            <person name="Strong C."/>
            <person name="Farmer C."/>
            <person name="Delahaunty K."/>
            <person name="Markovic C."/>
            <person name="Hall O."/>
            <person name="Minx P."/>
            <person name="Tomlinson C."/>
            <person name="Mitreva M."/>
            <person name="Hou S."/>
            <person name="Chen J."/>
            <person name="Wollam A."/>
            <person name="Pepin K.H."/>
            <person name="Johnson M."/>
            <person name="Bhonagiri V."/>
            <person name="Zhang X."/>
            <person name="Suruliraj S."/>
            <person name="Warren W."/>
            <person name="Chinwalla A."/>
            <person name="Mardis E.R."/>
            <person name="Wilson R.K."/>
        </authorList>
    </citation>
    <scope>NUCLEOTIDE SEQUENCE [LARGE SCALE GENOMIC DNA]</scope>
    <source>
        <strain evidence="1 2">F0399</strain>
    </source>
</reference>
<dbReference type="EMBL" id="AECV01000023">
    <property type="protein sequence ID" value="EFW29437.1"/>
    <property type="molecule type" value="Genomic_DNA"/>
</dbReference>
<accession>E7N2M6</accession>
<evidence type="ECO:0008006" key="3">
    <source>
        <dbReference type="Google" id="ProtNLM"/>
    </source>
</evidence>
<dbReference type="HOGENOM" id="CLU_153045_4_1_9"/>
<sequence length="97" mass="10985">MDERFFPEVLQVVPGEQYELYAYFNDGTVRRYDAAPLVARGGVFRPLTDKAVFDAALTVMNGTAAWDIEGKRDPRKCIDIDPFDVYDAPVVRDPLEV</sequence>
<gene>
    <name evidence="1" type="ORF">HMPREF9555_01247</name>
</gene>
<dbReference type="Proteomes" id="UP000004633">
    <property type="component" value="Unassembled WGS sequence"/>
</dbReference>
<dbReference type="InterPro" id="IPR018841">
    <property type="entry name" value="DUF2442"/>
</dbReference>
<proteinExistence type="predicted"/>
<keyword evidence="2" id="KW-1185">Reference proteome</keyword>
<evidence type="ECO:0000313" key="2">
    <source>
        <dbReference type="Proteomes" id="UP000004633"/>
    </source>
</evidence>
<dbReference type="AlphaFoldDB" id="E7N2M6"/>
<protein>
    <recommendedName>
        <fullName evidence="3">DUF2442 domain-containing protein</fullName>
    </recommendedName>
</protein>
<dbReference type="STRING" id="749551.HMPREF9555_01247"/>
<evidence type="ECO:0000313" key="1">
    <source>
        <dbReference type="EMBL" id="EFW29437.1"/>
    </source>
</evidence>
<dbReference type="Gene3D" id="3.30.2020.10">
    <property type="entry name" value="NE0471-like N-terminal domain"/>
    <property type="match status" value="1"/>
</dbReference>